<dbReference type="InterPro" id="IPR036291">
    <property type="entry name" value="NAD(P)-bd_dom_sf"/>
</dbReference>
<name>A0ABX7RC47_9GAMM</name>
<gene>
    <name evidence="3" type="ORF">HIV01_017845</name>
</gene>
<dbReference type="Gene3D" id="3.90.180.10">
    <property type="entry name" value="Medium-chain alcohol dehydrogenases, catalytic domain"/>
    <property type="match status" value="1"/>
</dbReference>
<dbReference type="EMBL" id="CP071517">
    <property type="protein sequence ID" value="QSX74972.1"/>
    <property type="molecule type" value="Genomic_DNA"/>
</dbReference>
<dbReference type="InterPro" id="IPR051603">
    <property type="entry name" value="Zinc-ADH_QOR/CCCR"/>
</dbReference>
<evidence type="ECO:0000256" key="1">
    <source>
        <dbReference type="ARBA" id="ARBA00022857"/>
    </source>
</evidence>
<dbReference type="SMART" id="SM00829">
    <property type="entry name" value="PKS_ER"/>
    <property type="match status" value="1"/>
</dbReference>
<reference evidence="3 4" key="1">
    <citation type="submission" date="2021-02" db="EMBL/GenBank/DDBJ databases">
        <title>Lysobacter arenosi sp. nov., isolated from soil of gangwondo yeongwol, south Korea.</title>
        <authorList>
            <person name="Kim K.R."/>
            <person name="Kim K.H."/>
            <person name="Jeon C.O."/>
        </authorList>
    </citation>
    <scope>NUCLEOTIDE SEQUENCE [LARGE SCALE GENOMIC DNA]</scope>
    <source>
        <strain evidence="3 4">R7</strain>
    </source>
</reference>
<dbReference type="Pfam" id="PF00107">
    <property type="entry name" value="ADH_zinc_N"/>
    <property type="match status" value="1"/>
</dbReference>
<organism evidence="3 4">
    <name type="scientific">Lysobacter arenosi</name>
    <dbReference type="NCBI Taxonomy" id="2795387"/>
    <lineage>
        <taxon>Bacteria</taxon>
        <taxon>Pseudomonadati</taxon>
        <taxon>Pseudomonadota</taxon>
        <taxon>Gammaproteobacteria</taxon>
        <taxon>Lysobacterales</taxon>
        <taxon>Lysobacteraceae</taxon>
        <taxon>Lysobacter</taxon>
    </lineage>
</organism>
<dbReference type="InterPro" id="IPR013149">
    <property type="entry name" value="ADH-like_C"/>
</dbReference>
<dbReference type="CDD" id="cd08253">
    <property type="entry name" value="zeta_crystallin"/>
    <property type="match status" value="1"/>
</dbReference>
<dbReference type="SUPFAM" id="SSF51735">
    <property type="entry name" value="NAD(P)-binding Rossmann-fold domains"/>
    <property type="match status" value="1"/>
</dbReference>
<keyword evidence="4" id="KW-1185">Reference proteome</keyword>
<feature type="domain" description="Enoyl reductase (ER)" evidence="2">
    <location>
        <begin position="12"/>
        <end position="325"/>
    </location>
</feature>
<dbReference type="RefSeq" id="WP_200604219.1">
    <property type="nucleotide sequence ID" value="NZ_CP071517.1"/>
</dbReference>
<dbReference type="SUPFAM" id="SSF50129">
    <property type="entry name" value="GroES-like"/>
    <property type="match status" value="1"/>
</dbReference>
<dbReference type="PANTHER" id="PTHR44154">
    <property type="entry name" value="QUINONE OXIDOREDUCTASE"/>
    <property type="match status" value="1"/>
</dbReference>
<evidence type="ECO:0000313" key="3">
    <source>
        <dbReference type="EMBL" id="QSX74972.1"/>
    </source>
</evidence>
<evidence type="ECO:0000313" key="4">
    <source>
        <dbReference type="Proteomes" id="UP000663400"/>
    </source>
</evidence>
<dbReference type="InterPro" id="IPR013154">
    <property type="entry name" value="ADH-like_N"/>
</dbReference>
<dbReference type="Pfam" id="PF08240">
    <property type="entry name" value="ADH_N"/>
    <property type="match status" value="1"/>
</dbReference>
<accession>A0ABX7RC47</accession>
<protein>
    <submittedName>
        <fullName evidence="3">NADPH:quinone reductase</fullName>
    </submittedName>
</protein>
<evidence type="ECO:0000259" key="2">
    <source>
        <dbReference type="SMART" id="SM00829"/>
    </source>
</evidence>
<sequence>MRAAAYSRTGPARDVLAIIDKDRPEPGPGEVRVRVAWSGVNPSDVKARAGTRSSTLPYPSVVPHSDGAGVVDALGEGVPAQRLGERVWIWNGAWGRADGTAAEWIVLPSAQAVALPDAVALDVGANFGIPALTACHAVMVDGGVAGKRVLVAGGAGAVGHYAVQMARLSGASQVIATVSSAEKAERARAAGADAVIDYRSEDVVARVGEETGGHGVDCIIEVDFAANAEQDFAMLAPEGRIVVYGSGASEIKVPFVPAILKNVRLSFFIVYNLSGADRAAAIERLHEWAATGALQHAIALRLPLEEIAQAHEAVESGRVMGNVLLSIGDATP</sequence>
<dbReference type="PANTHER" id="PTHR44154:SF1">
    <property type="entry name" value="QUINONE OXIDOREDUCTASE"/>
    <property type="match status" value="1"/>
</dbReference>
<dbReference type="InterPro" id="IPR011032">
    <property type="entry name" value="GroES-like_sf"/>
</dbReference>
<proteinExistence type="predicted"/>
<dbReference type="Proteomes" id="UP000663400">
    <property type="component" value="Chromosome"/>
</dbReference>
<dbReference type="Gene3D" id="3.40.50.720">
    <property type="entry name" value="NAD(P)-binding Rossmann-like Domain"/>
    <property type="match status" value="1"/>
</dbReference>
<keyword evidence="1" id="KW-0521">NADP</keyword>
<dbReference type="InterPro" id="IPR020843">
    <property type="entry name" value="ER"/>
</dbReference>